<accession>A0A1G7UMM9</accession>
<evidence type="ECO:0000313" key="3">
    <source>
        <dbReference type="EMBL" id="SDO39155.1"/>
    </source>
</evidence>
<keyword evidence="1" id="KW-1133">Transmembrane helix</keyword>
<dbReference type="Proteomes" id="UP000198779">
    <property type="component" value="Unassembled WGS sequence"/>
</dbReference>
<name>A0A1H0J5Y2_9BACT</name>
<keyword evidence="1" id="KW-0472">Membrane</keyword>
<gene>
    <name evidence="3" type="ORF">SAMN04487900_11849</name>
    <name evidence="2" type="ORF">SAMN04487901_104175</name>
</gene>
<dbReference type="AlphaFoldDB" id="A0A1H0J5Y2"/>
<protein>
    <submittedName>
        <fullName evidence="3">Uncharacterized protein</fullName>
    </submittedName>
</protein>
<reference evidence="2 5" key="1">
    <citation type="submission" date="2016-10" db="EMBL/GenBank/DDBJ databases">
        <authorList>
            <person name="de Groot N.N."/>
        </authorList>
    </citation>
    <scope>NUCLEOTIDE SEQUENCE [LARGE SCALE GENOMIC DNA]</scope>
    <source>
        <strain evidence="5">BP1-145</strain>
        <strain evidence="2">BP1-148</strain>
    </source>
</reference>
<evidence type="ECO:0000313" key="2">
    <source>
        <dbReference type="EMBL" id="SDG48501.1"/>
    </source>
</evidence>
<reference evidence="3 4" key="2">
    <citation type="submission" date="2016-10" db="EMBL/GenBank/DDBJ databases">
        <authorList>
            <person name="Varghese N."/>
            <person name="Submissions S."/>
        </authorList>
    </citation>
    <scope>NUCLEOTIDE SEQUENCE</scope>
    <source>
        <strain evidence="3">BP1-145</strain>
        <strain evidence="4">BP1-148</strain>
    </source>
</reference>
<dbReference type="EMBL" id="FNIW01000018">
    <property type="protein sequence ID" value="SDO39155.1"/>
    <property type="molecule type" value="Genomic_DNA"/>
</dbReference>
<accession>A0A1H0J5Y2</accession>
<dbReference type="Proteomes" id="UP000199134">
    <property type="component" value="Unassembled WGS sequence"/>
</dbReference>
<evidence type="ECO:0000313" key="4">
    <source>
        <dbReference type="Proteomes" id="UP000198779"/>
    </source>
</evidence>
<keyword evidence="1" id="KW-0812">Transmembrane</keyword>
<sequence>MNYEEDYIRNKMGNKNPFTVPEGYFEQLAGDIMNKIPAQKEQKPALIKRLRPLLYAAACVCIAVFGVVIYQNLDKQTNETMKGNFSQHATEYNDSYIDEATDYAMFDNNEIYASLLADM</sequence>
<proteinExistence type="predicted"/>
<evidence type="ECO:0000256" key="1">
    <source>
        <dbReference type="SAM" id="Phobius"/>
    </source>
</evidence>
<dbReference type="RefSeq" id="WP_091815831.1">
    <property type="nucleotide sequence ID" value="NZ_CP091790.1"/>
</dbReference>
<organism evidence="3 5">
    <name type="scientific">Prevotella communis</name>
    <dbReference type="NCBI Taxonomy" id="2913614"/>
    <lineage>
        <taxon>Bacteria</taxon>
        <taxon>Pseudomonadati</taxon>
        <taxon>Bacteroidota</taxon>
        <taxon>Bacteroidia</taxon>
        <taxon>Bacteroidales</taxon>
        <taxon>Prevotellaceae</taxon>
        <taxon>Prevotella</taxon>
    </lineage>
</organism>
<dbReference type="EMBL" id="FNCQ01000004">
    <property type="protein sequence ID" value="SDG48501.1"/>
    <property type="molecule type" value="Genomic_DNA"/>
</dbReference>
<feature type="transmembrane region" description="Helical" evidence="1">
    <location>
        <begin position="53"/>
        <end position="73"/>
    </location>
</feature>
<dbReference type="STRING" id="645274.SAMN04487901_104175"/>
<dbReference type="OrthoDB" id="1121419at2"/>
<evidence type="ECO:0000313" key="5">
    <source>
        <dbReference type="Proteomes" id="UP000199134"/>
    </source>
</evidence>
<keyword evidence="4" id="KW-1185">Reference proteome</keyword>